<dbReference type="Pfam" id="PF22785">
    <property type="entry name" value="Tc-R-P"/>
    <property type="match status" value="1"/>
</dbReference>
<dbReference type="PROSITE" id="PS50056">
    <property type="entry name" value="TYR_PHOSPHATASE_2"/>
    <property type="match status" value="1"/>
</dbReference>
<dbReference type="InterPro" id="IPR020422">
    <property type="entry name" value="TYR_PHOSPHATASE_DUAL_dom"/>
</dbReference>
<dbReference type="EC" id="3.1.3.48" evidence="2"/>
<feature type="domain" description="Tyrosine-protein phosphatase" evidence="6">
    <location>
        <begin position="181"/>
        <end position="338"/>
    </location>
</feature>
<evidence type="ECO:0000259" key="7">
    <source>
        <dbReference type="PROSITE" id="PS50056"/>
    </source>
</evidence>
<comment type="caution">
    <text evidence="8">The sequence shown here is derived from an EMBL/GenBank/DDBJ whole genome shotgun (WGS) entry which is preliminary data.</text>
</comment>
<keyword evidence="9" id="KW-1185">Reference proteome</keyword>
<gene>
    <name evidence="8" type="ORF">ECRASSUSDP1_LOCUS9627</name>
</gene>
<proteinExistence type="inferred from homology"/>
<evidence type="ECO:0000256" key="1">
    <source>
        <dbReference type="ARBA" id="ARBA00007315"/>
    </source>
</evidence>
<evidence type="ECO:0000259" key="6">
    <source>
        <dbReference type="PROSITE" id="PS50054"/>
    </source>
</evidence>
<dbReference type="SMART" id="SM00195">
    <property type="entry name" value="DSPc"/>
    <property type="match status" value="1"/>
</dbReference>
<dbReference type="PROSITE" id="PS00383">
    <property type="entry name" value="TYR_PHOSPHATASE_1"/>
    <property type="match status" value="1"/>
</dbReference>
<comment type="similarity">
    <text evidence="1">Belongs to the protein-tyrosine phosphatase family. Non-receptor class CDC14 subfamily.</text>
</comment>
<dbReference type="PANTHER" id="PTHR23339">
    <property type="entry name" value="TYROSINE SPECIFIC PROTEIN PHOSPHATASE AND DUAL SPECIFICITY PROTEIN PHOSPHATASE"/>
    <property type="match status" value="1"/>
</dbReference>
<dbReference type="EMBL" id="CAMPGE010009469">
    <property type="protein sequence ID" value="CAI2368336.1"/>
    <property type="molecule type" value="Genomic_DNA"/>
</dbReference>
<feature type="domain" description="Tyrosine specific protein phosphatases" evidence="7">
    <location>
        <begin position="263"/>
        <end position="325"/>
    </location>
</feature>
<name>A0AAD1XEV4_EUPCR</name>
<protein>
    <recommendedName>
        <fullName evidence="2">protein-tyrosine-phosphatase</fullName>
        <ecNumber evidence="2">3.1.3.48</ecNumber>
    </recommendedName>
</protein>
<keyword evidence="3" id="KW-0378">Hydrolase</keyword>
<dbReference type="Proteomes" id="UP001295684">
    <property type="component" value="Unassembled WGS sequence"/>
</dbReference>
<dbReference type="SUPFAM" id="SSF52799">
    <property type="entry name" value="(Phosphotyrosine protein) phosphatases II"/>
    <property type="match status" value="2"/>
</dbReference>
<dbReference type="Pfam" id="PF14671">
    <property type="entry name" value="DSPn"/>
    <property type="match status" value="1"/>
</dbReference>
<dbReference type="FunFam" id="3.90.190.10:FF:000006">
    <property type="entry name" value="Dual specificity protein phosphatase CDC14B"/>
    <property type="match status" value="1"/>
</dbReference>
<evidence type="ECO:0000256" key="4">
    <source>
        <dbReference type="ARBA" id="ARBA00022912"/>
    </source>
</evidence>
<dbReference type="InterPro" id="IPR000387">
    <property type="entry name" value="Tyr_Pase_dom"/>
</dbReference>
<dbReference type="InterPro" id="IPR029260">
    <property type="entry name" value="DSPn"/>
</dbReference>
<dbReference type="GO" id="GO:0004725">
    <property type="term" value="F:protein tyrosine phosphatase activity"/>
    <property type="evidence" value="ECO:0007669"/>
    <property type="project" value="UniProtKB-EC"/>
</dbReference>
<feature type="compositionally biased region" description="Basic and acidic residues" evidence="5">
    <location>
        <begin position="355"/>
        <end position="381"/>
    </location>
</feature>
<evidence type="ECO:0000256" key="2">
    <source>
        <dbReference type="ARBA" id="ARBA00013064"/>
    </source>
</evidence>
<accession>A0AAD1XEV4</accession>
<organism evidence="8 9">
    <name type="scientific">Euplotes crassus</name>
    <dbReference type="NCBI Taxonomy" id="5936"/>
    <lineage>
        <taxon>Eukaryota</taxon>
        <taxon>Sar</taxon>
        <taxon>Alveolata</taxon>
        <taxon>Ciliophora</taxon>
        <taxon>Intramacronucleata</taxon>
        <taxon>Spirotrichea</taxon>
        <taxon>Hypotrichia</taxon>
        <taxon>Euplotida</taxon>
        <taxon>Euplotidae</taxon>
        <taxon>Moneuplotes</taxon>
    </lineage>
</organism>
<evidence type="ECO:0000256" key="5">
    <source>
        <dbReference type="SAM" id="MobiDB-lite"/>
    </source>
</evidence>
<evidence type="ECO:0000313" key="9">
    <source>
        <dbReference type="Proteomes" id="UP001295684"/>
    </source>
</evidence>
<evidence type="ECO:0000256" key="3">
    <source>
        <dbReference type="ARBA" id="ARBA00022801"/>
    </source>
</evidence>
<evidence type="ECO:0000313" key="8">
    <source>
        <dbReference type="EMBL" id="CAI2368336.1"/>
    </source>
</evidence>
<dbReference type="InterPro" id="IPR016130">
    <property type="entry name" value="Tyr_Pase_AS"/>
</dbReference>
<feature type="region of interest" description="Disordered" evidence="5">
    <location>
        <begin position="353"/>
        <end position="390"/>
    </location>
</feature>
<reference evidence="8" key="1">
    <citation type="submission" date="2023-07" db="EMBL/GenBank/DDBJ databases">
        <authorList>
            <consortium name="AG Swart"/>
            <person name="Singh M."/>
            <person name="Singh A."/>
            <person name="Seah K."/>
            <person name="Emmerich C."/>
        </authorList>
    </citation>
    <scope>NUCLEOTIDE SEQUENCE</scope>
    <source>
        <strain evidence="8">DP1</strain>
    </source>
</reference>
<dbReference type="PROSITE" id="PS50054">
    <property type="entry name" value="TYR_PHOSPHATASE_DUAL"/>
    <property type="match status" value="1"/>
</dbReference>
<dbReference type="AlphaFoldDB" id="A0AAD1XEV4"/>
<sequence length="390" mass="45380">MIMEEKKKRKKAVPIEIIPDKLYWISDKDPPRSSSSAYYFCIDDALVYNPFWKDFGPLNMAMMHKFCKELEKLMKSKKYNKYKIYHYTSTDKEKQANAAFLMGAFMIIVLKYNAGKAWEVFKESGISFKPFRDAIMGESTYKCTIKDCLNGLYFGIQLGWYNYETFDTKTYEKFEKVENGDMNWIVPEKFLAFAGPASKKYDEDGYRQYTPEDYNPIFKKFGIDLVVRLNKKKYDETIFSEGGFEHLDIPFEDGTIPPQDVIDKFLERAEDTSGGIAIHCKAGLGRTGTLIGLYCMKHYGFPAAAFIGWARICRPGSVLGPQQHYLNEIEEEMMTQGDSLYKKEELISEMSEMTLEDKKLEMSPDEKRIREKGDKGQAKRLKEQKRKHNF</sequence>
<dbReference type="CDD" id="cd17657">
    <property type="entry name" value="CDC14_N"/>
    <property type="match status" value="1"/>
</dbReference>
<dbReference type="Gene3D" id="3.90.190.10">
    <property type="entry name" value="Protein tyrosine phosphatase superfamily"/>
    <property type="match status" value="2"/>
</dbReference>
<dbReference type="InterPro" id="IPR050561">
    <property type="entry name" value="PTP"/>
</dbReference>
<dbReference type="CDD" id="cd14499">
    <property type="entry name" value="CDC14_C"/>
    <property type="match status" value="1"/>
</dbReference>
<dbReference type="InterPro" id="IPR029021">
    <property type="entry name" value="Prot-tyrosine_phosphatase-like"/>
</dbReference>
<keyword evidence="4" id="KW-0904">Protein phosphatase</keyword>
<dbReference type="InterPro" id="IPR044506">
    <property type="entry name" value="CDC14_C"/>
</dbReference>